<accession>B2W6B0</accession>
<dbReference type="EMBL" id="DS231619">
    <property type="protein sequence ID" value="EDU48268.1"/>
    <property type="molecule type" value="Genomic_DNA"/>
</dbReference>
<dbReference type="InParanoid" id="B2W6B0"/>
<dbReference type="HOGENOM" id="CLU_1678824_0_0_1"/>
<feature type="region of interest" description="Disordered" evidence="1">
    <location>
        <begin position="30"/>
        <end position="96"/>
    </location>
</feature>
<dbReference type="AlphaFoldDB" id="B2W6B0"/>
<sequence length="157" mass="18142">MERFKRQFRKYWIRKKYAWKQYQRDILVEEQIQEDGTRPQPDGTDTPPADDPDPDNAPPQPQEAPNFSKKLRKENPRDNSSSYLEPPPRSPHRPLVLNGFARCKTCRRGSSGENPVGRHRGYCYYSTGTGPSRKMGQVEGEVEASSEQQWDLQSITC</sequence>
<feature type="region of interest" description="Disordered" evidence="1">
    <location>
        <begin position="126"/>
        <end position="157"/>
    </location>
</feature>
<evidence type="ECO:0000313" key="2">
    <source>
        <dbReference type="EMBL" id="EDU48268.1"/>
    </source>
</evidence>
<name>B2W6B0_PYRTR</name>
<organism evidence="2 3">
    <name type="scientific">Pyrenophora tritici-repentis (strain Pt-1C-BFP)</name>
    <name type="common">Wheat tan spot fungus</name>
    <name type="synonym">Drechslera tritici-repentis</name>
    <dbReference type="NCBI Taxonomy" id="426418"/>
    <lineage>
        <taxon>Eukaryota</taxon>
        <taxon>Fungi</taxon>
        <taxon>Dikarya</taxon>
        <taxon>Ascomycota</taxon>
        <taxon>Pezizomycotina</taxon>
        <taxon>Dothideomycetes</taxon>
        <taxon>Pleosporomycetidae</taxon>
        <taxon>Pleosporales</taxon>
        <taxon>Pleosporineae</taxon>
        <taxon>Pleosporaceae</taxon>
        <taxon>Pyrenophora</taxon>
    </lineage>
</organism>
<dbReference type="OrthoDB" id="10687247at2759"/>
<reference evidence="3" key="1">
    <citation type="journal article" date="2013" name="G3 (Bethesda)">
        <title>Comparative genomics of a plant-pathogenic fungus, Pyrenophora tritici-repentis, reveals transduplication and the impact of repeat elements on pathogenicity and population divergence.</title>
        <authorList>
            <person name="Manning V.A."/>
            <person name="Pandelova I."/>
            <person name="Dhillon B."/>
            <person name="Wilhelm L.J."/>
            <person name="Goodwin S.B."/>
            <person name="Berlin A.M."/>
            <person name="Figueroa M."/>
            <person name="Freitag M."/>
            <person name="Hane J.K."/>
            <person name="Henrissat B."/>
            <person name="Holman W.H."/>
            <person name="Kodira C.D."/>
            <person name="Martin J."/>
            <person name="Oliver R.P."/>
            <person name="Robbertse B."/>
            <person name="Schackwitz W."/>
            <person name="Schwartz D.C."/>
            <person name="Spatafora J.W."/>
            <person name="Turgeon B.G."/>
            <person name="Yandava C."/>
            <person name="Young S."/>
            <person name="Zhou S."/>
            <person name="Zeng Q."/>
            <person name="Grigoriev I.V."/>
            <person name="Ma L.-J."/>
            <person name="Ciuffetti L.M."/>
        </authorList>
    </citation>
    <scope>NUCLEOTIDE SEQUENCE [LARGE SCALE GENOMIC DNA]</scope>
    <source>
        <strain evidence="3">Pt-1C-BFP</strain>
    </source>
</reference>
<evidence type="ECO:0000313" key="3">
    <source>
        <dbReference type="Proteomes" id="UP000001471"/>
    </source>
</evidence>
<evidence type="ECO:0000256" key="1">
    <source>
        <dbReference type="SAM" id="MobiDB-lite"/>
    </source>
</evidence>
<dbReference type="Proteomes" id="UP000001471">
    <property type="component" value="Unassembled WGS sequence"/>
</dbReference>
<proteinExistence type="predicted"/>
<gene>
    <name evidence="2" type="ORF">PTRG_05348</name>
</gene>
<feature type="compositionally biased region" description="Polar residues" evidence="1">
    <location>
        <begin position="145"/>
        <end position="157"/>
    </location>
</feature>
<protein>
    <submittedName>
        <fullName evidence="2">Uncharacterized protein</fullName>
    </submittedName>
</protein>